<evidence type="ECO:0000256" key="3">
    <source>
        <dbReference type="ARBA" id="ARBA00022679"/>
    </source>
</evidence>
<dbReference type="AlphaFoldDB" id="A0AAU9DD87"/>
<dbReference type="Gene3D" id="3.40.50.12230">
    <property type="match status" value="1"/>
</dbReference>
<dbReference type="RefSeq" id="WP_307905214.1">
    <property type="nucleotide sequence ID" value="NZ_AP027059.1"/>
</dbReference>
<dbReference type="CDD" id="cd08704">
    <property type="entry name" value="Met_tRNA_FMT_C"/>
    <property type="match status" value="1"/>
</dbReference>
<organism evidence="8 9">
    <name type="scientific">Haliovirga abyssi</name>
    <dbReference type="NCBI Taxonomy" id="2996794"/>
    <lineage>
        <taxon>Bacteria</taxon>
        <taxon>Fusobacteriati</taxon>
        <taxon>Fusobacteriota</taxon>
        <taxon>Fusobacteriia</taxon>
        <taxon>Fusobacteriales</taxon>
        <taxon>Haliovirgaceae</taxon>
        <taxon>Haliovirga</taxon>
    </lineage>
</organism>
<feature type="binding site" evidence="5">
    <location>
        <begin position="108"/>
        <end position="111"/>
    </location>
    <ligand>
        <name>(6S)-5,6,7,8-tetrahydrofolate</name>
        <dbReference type="ChEBI" id="CHEBI:57453"/>
    </ligand>
</feature>
<comment type="function">
    <text evidence="5">Attaches a formyl group to the free amino group of methionyl-tRNA(fMet). The formyl group appears to play a dual role in the initiator identity of N-formylmethionyl-tRNA by promoting its recognition by IF2 and preventing the misappropriation of this tRNA by the elongation apparatus.</text>
</comment>
<dbReference type="HAMAP" id="MF_00182">
    <property type="entry name" value="Formyl_trans"/>
    <property type="match status" value="1"/>
</dbReference>
<dbReference type="GO" id="GO:0005829">
    <property type="term" value="C:cytosol"/>
    <property type="evidence" value="ECO:0007669"/>
    <property type="project" value="TreeGrafter"/>
</dbReference>
<dbReference type="KEGG" id="haby:HLVA_08510"/>
<dbReference type="InterPro" id="IPR044135">
    <property type="entry name" value="Met-tRNA-FMT_C"/>
</dbReference>
<evidence type="ECO:0000313" key="8">
    <source>
        <dbReference type="EMBL" id="BDU50282.1"/>
    </source>
</evidence>
<keyword evidence="3 5" id="KW-0808">Transferase</keyword>
<comment type="similarity">
    <text evidence="1 5">Belongs to the Fmt family.</text>
</comment>
<sequence>MRVVFMGTPEFAVDSLRGVYEKYNVVAVFTQPDKPNSRGKKIRFLPVKQFALDNEIPIYQPKSVKSEETLEILKELAPDIIVVVAYGKILPNSIIDMPKYGVINVHGSLLPKYRGASPIHHAIINGEEKTGVTIMYIAEELDAGDMILKKELKIEEDDTLETIHDKLKVVGKEALLEAMELIEQGKVKQEEQDHSSATFTKPIKKEEAKINWNDTKENIYNFVRGLNPFPTAYTVSNGKRYKIYEVEKIEKNYNGVCGEVVEIDKNKGAIIKSNNGAILLKKIRPENKKIITGKDLINGNFVKLGDIFSWEEKI</sequence>
<reference evidence="8 9" key="1">
    <citation type="submission" date="2022-11" db="EMBL/GenBank/DDBJ databases">
        <title>Haliovirga abyssi gen. nov., sp. nov., a mesophilic fermentative bacterium isolated from the Iheya North hydrothermal field and the proposal of Haliovirgaceae fam. nov.</title>
        <authorList>
            <person name="Miyazaki U."/>
            <person name="Tame A."/>
            <person name="Miyazaki J."/>
            <person name="Takai K."/>
            <person name="Sawayama S."/>
            <person name="Kitajima M."/>
            <person name="Okamoto A."/>
            <person name="Nakagawa S."/>
        </authorList>
    </citation>
    <scope>NUCLEOTIDE SEQUENCE [LARGE SCALE GENOMIC DNA]</scope>
    <source>
        <strain evidence="8 9">IC12</strain>
    </source>
</reference>
<evidence type="ECO:0000259" key="6">
    <source>
        <dbReference type="Pfam" id="PF00551"/>
    </source>
</evidence>
<dbReference type="InterPro" id="IPR005793">
    <property type="entry name" value="Formyl_trans_C"/>
</dbReference>
<evidence type="ECO:0000256" key="4">
    <source>
        <dbReference type="ARBA" id="ARBA00022917"/>
    </source>
</evidence>
<dbReference type="FunFam" id="3.40.50.12230:FF:000001">
    <property type="entry name" value="Methionyl-tRNA formyltransferase"/>
    <property type="match status" value="1"/>
</dbReference>
<dbReference type="InterPro" id="IPR002376">
    <property type="entry name" value="Formyl_transf_N"/>
</dbReference>
<dbReference type="SUPFAM" id="SSF53328">
    <property type="entry name" value="Formyltransferase"/>
    <property type="match status" value="1"/>
</dbReference>
<dbReference type="Pfam" id="PF00551">
    <property type="entry name" value="Formyl_trans_N"/>
    <property type="match status" value="1"/>
</dbReference>
<dbReference type="EMBL" id="AP027059">
    <property type="protein sequence ID" value="BDU50282.1"/>
    <property type="molecule type" value="Genomic_DNA"/>
</dbReference>
<dbReference type="EC" id="2.1.2.9" evidence="2 5"/>
<proteinExistence type="inferred from homology"/>
<dbReference type="SUPFAM" id="SSF50486">
    <property type="entry name" value="FMT C-terminal domain-like"/>
    <property type="match status" value="1"/>
</dbReference>
<feature type="domain" description="Formyl transferase N-terminal" evidence="6">
    <location>
        <begin position="1"/>
        <end position="178"/>
    </location>
</feature>
<dbReference type="InterPro" id="IPR041711">
    <property type="entry name" value="Met-tRNA-FMT_N"/>
</dbReference>
<comment type="catalytic activity">
    <reaction evidence="5">
        <text>L-methionyl-tRNA(fMet) + (6R)-10-formyltetrahydrofolate = N-formyl-L-methionyl-tRNA(fMet) + (6S)-5,6,7,8-tetrahydrofolate + H(+)</text>
        <dbReference type="Rhea" id="RHEA:24380"/>
        <dbReference type="Rhea" id="RHEA-COMP:9952"/>
        <dbReference type="Rhea" id="RHEA-COMP:9953"/>
        <dbReference type="ChEBI" id="CHEBI:15378"/>
        <dbReference type="ChEBI" id="CHEBI:57453"/>
        <dbReference type="ChEBI" id="CHEBI:78530"/>
        <dbReference type="ChEBI" id="CHEBI:78844"/>
        <dbReference type="ChEBI" id="CHEBI:195366"/>
        <dbReference type="EC" id="2.1.2.9"/>
    </reaction>
</comment>
<dbReference type="PANTHER" id="PTHR11138:SF5">
    <property type="entry name" value="METHIONYL-TRNA FORMYLTRANSFERASE, MITOCHONDRIAL"/>
    <property type="match status" value="1"/>
</dbReference>
<dbReference type="InterPro" id="IPR005794">
    <property type="entry name" value="Fmt"/>
</dbReference>
<dbReference type="CDD" id="cd08646">
    <property type="entry name" value="FMT_core_Met-tRNA-FMT_N"/>
    <property type="match status" value="1"/>
</dbReference>
<evidence type="ECO:0000256" key="5">
    <source>
        <dbReference type="HAMAP-Rule" id="MF_00182"/>
    </source>
</evidence>
<protein>
    <recommendedName>
        <fullName evidence="2 5">Methionyl-tRNA formyltransferase</fullName>
        <ecNumber evidence="2 5">2.1.2.9</ecNumber>
    </recommendedName>
</protein>
<keyword evidence="4 5" id="KW-0648">Protein biosynthesis</keyword>
<evidence type="ECO:0000256" key="2">
    <source>
        <dbReference type="ARBA" id="ARBA00012261"/>
    </source>
</evidence>
<dbReference type="GO" id="GO:0004479">
    <property type="term" value="F:methionyl-tRNA formyltransferase activity"/>
    <property type="evidence" value="ECO:0007669"/>
    <property type="project" value="UniProtKB-UniRule"/>
</dbReference>
<evidence type="ECO:0000256" key="1">
    <source>
        <dbReference type="ARBA" id="ARBA00010699"/>
    </source>
</evidence>
<dbReference type="InterPro" id="IPR011034">
    <property type="entry name" value="Formyl_transferase-like_C_sf"/>
</dbReference>
<dbReference type="InterPro" id="IPR036477">
    <property type="entry name" value="Formyl_transf_N_sf"/>
</dbReference>
<dbReference type="Proteomes" id="UP001321582">
    <property type="component" value="Chromosome"/>
</dbReference>
<dbReference type="Pfam" id="PF02911">
    <property type="entry name" value="Formyl_trans_C"/>
    <property type="match status" value="1"/>
</dbReference>
<dbReference type="NCBIfam" id="TIGR00460">
    <property type="entry name" value="fmt"/>
    <property type="match status" value="1"/>
</dbReference>
<feature type="domain" description="Formyl transferase C-terminal" evidence="7">
    <location>
        <begin position="203"/>
        <end position="299"/>
    </location>
</feature>
<name>A0AAU9DD87_9FUSO</name>
<accession>A0AAU9DD87</accession>
<evidence type="ECO:0000313" key="9">
    <source>
        <dbReference type="Proteomes" id="UP001321582"/>
    </source>
</evidence>
<gene>
    <name evidence="5 8" type="primary">fmt</name>
    <name evidence="8" type="ORF">HLVA_08510</name>
</gene>
<dbReference type="PANTHER" id="PTHR11138">
    <property type="entry name" value="METHIONYL-TRNA FORMYLTRANSFERASE"/>
    <property type="match status" value="1"/>
</dbReference>
<keyword evidence="9" id="KW-1185">Reference proteome</keyword>
<evidence type="ECO:0000259" key="7">
    <source>
        <dbReference type="Pfam" id="PF02911"/>
    </source>
</evidence>